<organism evidence="2 3">
    <name type="scientific">Taenia crassiceps</name>
    <dbReference type="NCBI Taxonomy" id="6207"/>
    <lineage>
        <taxon>Eukaryota</taxon>
        <taxon>Metazoa</taxon>
        <taxon>Spiralia</taxon>
        <taxon>Lophotrochozoa</taxon>
        <taxon>Platyhelminthes</taxon>
        <taxon>Cestoda</taxon>
        <taxon>Eucestoda</taxon>
        <taxon>Cyclophyllidea</taxon>
        <taxon>Taeniidae</taxon>
        <taxon>Taenia</taxon>
    </lineage>
</organism>
<dbReference type="InterPro" id="IPR036236">
    <property type="entry name" value="Znf_C2H2_sf"/>
</dbReference>
<dbReference type="InterPro" id="IPR052644">
    <property type="entry name" value="ZMAT3"/>
</dbReference>
<dbReference type="Proteomes" id="UP001651158">
    <property type="component" value="Unassembled WGS sequence"/>
</dbReference>
<evidence type="ECO:0000313" key="2">
    <source>
        <dbReference type="EMBL" id="KAL5109573.1"/>
    </source>
</evidence>
<name>A0ABR4QJ29_9CEST</name>
<evidence type="ECO:0000313" key="3">
    <source>
        <dbReference type="Proteomes" id="UP001651158"/>
    </source>
</evidence>
<evidence type="ECO:0000259" key="1">
    <source>
        <dbReference type="PROSITE" id="PS00028"/>
    </source>
</evidence>
<dbReference type="EMBL" id="JAKROA010000003">
    <property type="protein sequence ID" value="KAL5109573.1"/>
    <property type="molecule type" value="Genomic_DNA"/>
</dbReference>
<dbReference type="SMART" id="SM00451">
    <property type="entry name" value="ZnF_U1"/>
    <property type="match status" value="2"/>
</dbReference>
<comment type="caution">
    <text evidence="2">The sequence shown here is derived from an EMBL/GenBank/DDBJ whole genome shotgun (WGS) entry which is preliminary data.</text>
</comment>
<protein>
    <recommendedName>
        <fullName evidence="1">C2H2-type domain-containing protein</fullName>
    </recommendedName>
</protein>
<sequence>MLSCSLQGIYVVEGGDDPYKGATFTKPSVNALCSVSTAPSSISVDDSAPLLFCSVCNLQLNSKSQLVAHMDGKKHRNKANYYIEKVESSLSSDLHNTTAVHSHSVTGTPSVKDFIPLNSILCPVCDVPVGIASMALHEMGRAHIFKSAMADCSIVCRDCLVEDRVFQYRFSNSLPLLLDCFPSFSLTLLKLLKEISQSDTDFVLQMPFEGGSSITSLALAIALGLVRENRASINKASDHCFVVWICSQKSAVSRRMEDVRLLSKNLNRPRLVNIVKDTFSMDDRSCGITQHEIAFSTPGGFQNLLESAPNIQRAICALIFTDVELSVDNDPTERLLNYFVCLGRAHPPTRPRIAFITSGRIPCWLSLKTFSEIR</sequence>
<dbReference type="Gene3D" id="3.30.160.60">
    <property type="entry name" value="Classic Zinc Finger"/>
    <property type="match status" value="1"/>
</dbReference>
<gene>
    <name evidence="2" type="ORF">TcWFU_010227</name>
</gene>
<feature type="domain" description="C2H2-type" evidence="1">
    <location>
        <begin position="53"/>
        <end position="75"/>
    </location>
</feature>
<reference evidence="2 3" key="1">
    <citation type="journal article" date="2022" name="Front. Cell. Infect. Microbiol.">
        <title>The Genomes of Two Strains of Taenia crassiceps the Animal Model for the Study of Human Cysticercosis.</title>
        <authorList>
            <person name="Bobes R.J."/>
            <person name="Estrada K."/>
            <person name="Rios-Valencia D.G."/>
            <person name="Calderon-Gallegos A."/>
            <person name="de la Torre P."/>
            <person name="Carrero J.C."/>
            <person name="Sanchez-Flores A."/>
            <person name="Laclette J.P."/>
        </authorList>
    </citation>
    <scope>NUCLEOTIDE SEQUENCE [LARGE SCALE GENOMIC DNA]</scope>
    <source>
        <strain evidence="2">WFUcys</strain>
    </source>
</reference>
<dbReference type="PANTHER" id="PTHR46786">
    <property type="entry name" value="ZINC FINGER MATRIN-TYPE PROTEIN 3"/>
    <property type="match status" value="1"/>
</dbReference>
<dbReference type="PROSITE" id="PS00028">
    <property type="entry name" value="ZINC_FINGER_C2H2_1"/>
    <property type="match status" value="1"/>
</dbReference>
<proteinExistence type="predicted"/>
<dbReference type="PANTHER" id="PTHR46786:SF1">
    <property type="entry name" value="ZINC FINGER MATRIN-TYPE PROTEIN 3"/>
    <property type="match status" value="1"/>
</dbReference>
<accession>A0ABR4QJ29</accession>
<dbReference type="InterPro" id="IPR003604">
    <property type="entry name" value="Matrin/U1-like-C_Znf_C2H2"/>
</dbReference>
<dbReference type="InterPro" id="IPR013087">
    <property type="entry name" value="Znf_C2H2_type"/>
</dbReference>
<keyword evidence="3" id="KW-1185">Reference proteome</keyword>
<dbReference type="Pfam" id="PF12874">
    <property type="entry name" value="zf-met"/>
    <property type="match status" value="1"/>
</dbReference>
<dbReference type="SUPFAM" id="SSF57667">
    <property type="entry name" value="beta-beta-alpha zinc fingers"/>
    <property type="match status" value="1"/>
</dbReference>